<gene>
    <name evidence="2" type="ORF">A7A78_08550</name>
</gene>
<feature type="signal peptide" evidence="1">
    <location>
        <begin position="1"/>
        <end position="29"/>
    </location>
</feature>
<sequence length="199" mass="22927">MLRMDRPVFSLRKLCFFSIFLLFSSVAYCCTCKDYRNTSVLERINTTDAIFEGTVSKIDTLDKSTISITFSITRKIKGVDSLSSIKIQTAKSGSSCGSHFEVDEHWLIFSNSQYTGLCYGNLLLYDNSFKDFNLEPISKNYKFYYTKLKKFINQIADAKTEIELTEVDENNTIIAKGKLDSNRKPMADWFYVKYIPIPH</sequence>
<name>A0A1A9LG49_9FLAO</name>
<accession>A0A1A9LG49</accession>
<keyword evidence="1" id="KW-0732">Signal</keyword>
<organism evidence="2 3">
    <name type="scientific">Aequorivita soesokkakensis</name>
    <dbReference type="NCBI Taxonomy" id="1385699"/>
    <lineage>
        <taxon>Bacteria</taxon>
        <taxon>Pseudomonadati</taxon>
        <taxon>Bacteroidota</taxon>
        <taxon>Flavobacteriia</taxon>
        <taxon>Flavobacteriales</taxon>
        <taxon>Flavobacteriaceae</taxon>
        <taxon>Aequorivita</taxon>
    </lineage>
</organism>
<proteinExistence type="predicted"/>
<evidence type="ECO:0000313" key="2">
    <source>
        <dbReference type="EMBL" id="OAD92278.1"/>
    </source>
</evidence>
<dbReference type="AlphaFoldDB" id="A0A1A9LG49"/>
<dbReference type="EMBL" id="LXIE01000002">
    <property type="protein sequence ID" value="OAD92278.1"/>
    <property type="molecule type" value="Genomic_DNA"/>
</dbReference>
<evidence type="ECO:0008006" key="4">
    <source>
        <dbReference type="Google" id="ProtNLM"/>
    </source>
</evidence>
<evidence type="ECO:0000256" key="1">
    <source>
        <dbReference type="SAM" id="SignalP"/>
    </source>
</evidence>
<dbReference type="Proteomes" id="UP000077552">
    <property type="component" value="Unassembled WGS sequence"/>
</dbReference>
<reference evidence="2 3" key="1">
    <citation type="submission" date="2016-05" db="EMBL/GenBank/DDBJ databases">
        <title>Genome sequencing of Vitellibacter soesokkakensis RSSK-12.</title>
        <authorList>
            <person name="Thevarajoo S."/>
            <person name="Selvaratnam C."/>
            <person name="Goh K.M."/>
            <person name="Chan K.-G."/>
            <person name="Chong C.S."/>
        </authorList>
    </citation>
    <scope>NUCLEOTIDE SEQUENCE [LARGE SCALE GENOMIC DNA]</scope>
    <source>
        <strain evidence="2 3">RSSK-12</strain>
    </source>
</reference>
<protein>
    <recommendedName>
        <fullName evidence="4">DUF4369 domain-containing protein</fullName>
    </recommendedName>
</protein>
<feature type="chain" id="PRO_5008392245" description="DUF4369 domain-containing protein" evidence="1">
    <location>
        <begin position="30"/>
        <end position="199"/>
    </location>
</feature>
<keyword evidence="3" id="KW-1185">Reference proteome</keyword>
<dbReference type="Gene3D" id="2.40.50.120">
    <property type="match status" value="1"/>
</dbReference>
<evidence type="ECO:0000313" key="3">
    <source>
        <dbReference type="Proteomes" id="UP000077552"/>
    </source>
</evidence>
<comment type="caution">
    <text evidence="2">The sequence shown here is derived from an EMBL/GenBank/DDBJ whole genome shotgun (WGS) entry which is preliminary data.</text>
</comment>
<dbReference type="SUPFAM" id="SSF50242">
    <property type="entry name" value="TIMP-like"/>
    <property type="match status" value="1"/>
</dbReference>
<dbReference type="InterPro" id="IPR008993">
    <property type="entry name" value="TIMP-like_OB-fold"/>
</dbReference>
<dbReference type="STRING" id="1385699.A7A78_08550"/>